<sequence>MCIYEFAILGNVSSEQRQRLTNTIGEMISEFGLTIGAEVIIYDAETLAGRNRASAFAAVYFGGAVTTDLEAASSVFTESVPVIPVVESLEQFSASVPDFLRATNGYCLKKEDPEMEELATIMLECVGLLRRQRRVFVSYRRTESREAALQMHDLLTSRGFDVFLDTHDIRPGDPFQDVLWHRLCDSDVLVMLDTPTYFESRWTREEIGRARAKEIHVLRVVWPDHEPNKMTDLAETIYLKKEDLEKDCGPVVSKKMDEIVLKVESVRSRSIAARYMSITGRLRADVERIGASFKGIGAHRAIAIKLIDDRTIWAYPVVGVPTAETLNDIANKARVANQREIPVLVYDDIGIRETWSAHLQWLEDNIQAVRGLKITQAGWMLAAWEV</sequence>
<dbReference type="InterPro" id="IPR000157">
    <property type="entry name" value="TIR_dom"/>
</dbReference>
<accession>A0A0F9MWX5</accession>
<dbReference type="Gene3D" id="3.40.50.10140">
    <property type="entry name" value="Toll/interleukin-1 receptor homology (TIR) domain"/>
    <property type="match status" value="1"/>
</dbReference>
<evidence type="ECO:0000313" key="2">
    <source>
        <dbReference type="EMBL" id="KKN03942.1"/>
    </source>
</evidence>
<protein>
    <recommendedName>
        <fullName evidence="1">TIR domain-containing protein</fullName>
    </recommendedName>
</protein>
<dbReference type="InterPro" id="IPR035897">
    <property type="entry name" value="Toll_tir_struct_dom_sf"/>
</dbReference>
<reference evidence="2" key="1">
    <citation type="journal article" date="2015" name="Nature">
        <title>Complex archaea that bridge the gap between prokaryotes and eukaryotes.</title>
        <authorList>
            <person name="Spang A."/>
            <person name="Saw J.H."/>
            <person name="Jorgensen S.L."/>
            <person name="Zaremba-Niedzwiedzka K."/>
            <person name="Martijn J."/>
            <person name="Lind A.E."/>
            <person name="van Eijk R."/>
            <person name="Schleper C."/>
            <person name="Guy L."/>
            <person name="Ettema T.J."/>
        </authorList>
    </citation>
    <scope>NUCLEOTIDE SEQUENCE</scope>
</reference>
<gene>
    <name evidence="2" type="ORF">LCGC14_1102610</name>
</gene>
<dbReference type="GO" id="GO:0007165">
    <property type="term" value="P:signal transduction"/>
    <property type="evidence" value="ECO:0007669"/>
    <property type="project" value="InterPro"/>
</dbReference>
<evidence type="ECO:0000259" key="1">
    <source>
        <dbReference type="PROSITE" id="PS50104"/>
    </source>
</evidence>
<dbReference type="EMBL" id="LAZR01004978">
    <property type="protein sequence ID" value="KKN03942.1"/>
    <property type="molecule type" value="Genomic_DNA"/>
</dbReference>
<comment type="caution">
    <text evidence="2">The sequence shown here is derived from an EMBL/GenBank/DDBJ whole genome shotgun (WGS) entry which is preliminary data.</text>
</comment>
<dbReference type="AlphaFoldDB" id="A0A0F9MWX5"/>
<dbReference type="Pfam" id="PF13676">
    <property type="entry name" value="TIR_2"/>
    <property type="match status" value="1"/>
</dbReference>
<dbReference type="SUPFAM" id="SSF52200">
    <property type="entry name" value="Toll/Interleukin receptor TIR domain"/>
    <property type="match status" value="1"/>
</dbReference>
<feature type="domain" description="TIR" evidence="1">
    <location>
        <begin position="131"/>
        <end position="267"/>
    </location>
</feature>
<dbReference type="PROSITE" id="PS50104">
    <property type="entry name" value="TIR"/>
    <property type="match status" value="1"/>
</dbReference>
<name>A0A0F9MWX5_9ZZZZ</name>
<proteinExistence type="predicted"/>
<organism evidence="2">
    <name type="scientific">marine sediment metagenome</name>
    <dbReference type="NCBI Taxonomy" id="412755"/>
    <lineage>
        <taxon>unclassified sequences</taxon>
        <taxon>metagenomes</taxon>
        <taxon>ecological metagenomes</taxon>
    </lineage>
</organism>